<sequence>MTILYILSWLLLVIYSFTRQDLNLTWYNQLTAPLQTLGWYQRPLATLVFVALVFLVFIIYLYLIKKKIKFIYLLIIAAAGIFAYPMFSYDLFNYLFNAKMIWIYHVNPHVRTAIEFSRDPMLRFMQNVHTPAPYAYGWTIASLLPGLVWFSGKFTLAFWAMKGFVAVFWLGQLWILQKLVRRLFPQEPWRFWLFALNPLVLVETLINGHNDVVMMFLALLSYWLLLNGKKIHAMFLLLLSASIKYASIVILPILQVRNLKKIDIPSFSSLALLAVIFTRPEQLHSWYLLWAFSFAVLAKPKWLVSLFTALTFGALLRYAPYIYFGHWDPPVYLLRNLIWVSSLAFVPLILKRTK</sequence>
<comment type="caution">
    <text evidence="2">The sequence shown here is derived from an EMBL/GenBank/DDBJ whole genome shotgun (WGS) entry which is preliminary data.</text>
</comment>
<evidence type="ECO:0008006" key="4">
    <source>
        <dbReference type="Google" id="ProtNLM"/>
    </source>
</evidence>
<feature type="transmembrane region" description="Helical" evidence="1">
    <location>
        <begin position="43"/>
        <end position="63"/>
    </location>
</feature>
<feature type="transmembrane region" description="Helical" evidence="1">
    <location>
        <begin position="332"/>
        <end position="350"/>
    </location>
</feature>
<evidence type="ECO:0000313" key="3">
    <source>
        <dbReference type="Proteomes" id="UP000176791"/>
    </source>
</evidence>
<protein>
    <recommendedName>
        <fullName evidence="4">DUF2029 domain-containing protein</fullName>
    </recommendedName>
</protein>
<feature type="transmembrane region" description="Helical" evidence="1">
    <location>
        <begin position="156"/>
        <end position="176"/>
    </location>
</feature>
<dbReference type="Pfam" id="PF26314">
    <property type="entry name" value="MptA_B_family"/>
    <property type="match status" value="1"/>
</dbReference>
<proteinExistence type="predicted"/>
<keyword evidence="1" id="KW-0472">Membrane</keyword>
<organism evidence="2 3">
    <name type="scientific">Candidatus Beckwithbacteria bacterium RIFCSPHIGHO2_12_FULL_47_17</name>
    <dbReference type="NCBI Taxonomy" id="1797460"/>
    <lineage>
        <taxon>Bacteria</taxon>
        <taxon>Candidatus Beckwithiibacteriota</taxon>
    </lineage>
</organism>
<feature type="transmembrane region" description="Helical" evidence="1">
    <location>
        <begin position="302"/>
        <end position="320"/>
    </location>
</feature>
<feature type="transmembrane region" description="Helical" evidence="1">
    <location>
        <begin position="70"/>
        <end position="87"/>
    </location>
</feature>
<keyword evidence="1" id="KW-0812">Transmembrane</keyword>
<feature type="transmembrane region" description="Helical" evidence="1">
    <location>
        <begin position="188"/>
        <end position="206"/>
    </location>
</feature>
<dbReference type="Proteomes" id="UP000176791">
    <property type="component" value="Unassembled WGS sequence"/>
</dbReference>
<feature type="transmembrane region" description="Helical" evidence="1">
    <location>
        <begin position="235"/>
        <end position="254"/>
    </location>
</feature>
<evidence type="ECO:0000256" key="1">
    <source>
        <dbReference type="SAM" id="Phobius"/>
    </source>
</evidence>
<evidence type="ECO:0000313" key="2">
    <source>
        <dbReference type="EMBL" id="OGD57021.1"/>
    </source>
</evidence>
<reference evidence="2 3" key="1">
    <citation type="journal article" date="2016" name="Nat. Commun.">
        <title>Thousands of microbial genomes shed light on interconnected biogeochemical processes in an aquifer system.</title>
        <authorList>
            <person name="Anantharaman K."/>
            <person name="Brown C.T."/>
            <person name="Hug L.A."/>
            <person name="Sharon I."/>
            <person name="Castelle C.J."/>
            <person name="Probst A.J."/>
            <person name="Thomas B.C."/>
            <person name="Singh A."/>
            <person name="Wilkins M.J."/>
            <person name="Karaoz U."/>
            <person name="Brodie E.L."/>
            <person name="Williams K.H."/>
            <person name="Hubbard S.S."/>
            <person name="Banfield J.F."/>
        </authorList>
    </citation>
    <scope>NUCLEOTIDE SEQUENCE [LARGE SCALE GENOMIC DNA]</scope>
</reference>
<dbReference type="AlphaFoldDB" id="A0A1F5DPT0"/>
<keyword evidence="1" id="KW-1133">Transmembrane helix</keyword>
<name>A0A1F5DPT0_9BACT</name>
<dbReference type="EMBL" id="MEZN01000003">
    <property type="protein sequence ID" value="OGD57021.1"/>
    <property type="molecule type" value="Genomic_DNA"/>
</dbReference>
<gene>
    <name evidence="2" type="ORF">A3E73_01755</name>
</gene>
<accession>A0A1F5DPT0</accession>
<dbReference type="STRING" id="1797460.A3E73_01755"/>